<dbReference type="AlphaFoldDB" id="A0AAJ0C3T8"/>
<organism evidence="1 2">
    <name type="scientific">Phialemonium atrogriseum</name>
    <dbReference type="NCBI Taxonomy" id="1093897"/>
    <lineage>
        <taxon>Eukaryota</taxon>
        <taxon>Fungi</taxon>
        <taxon>Dikarya</taxon>
        <taxon>Ascomycota</taxon>
        <taxon>Pezizomycotina</taxon>
        <taxon>Sordariomycetes</taxon>
        <taxon>Sordariomycetidae</taxon>
        <taxon>Cephalothecales</taxon>
        <taxon>Cephalothecaceae</taxon>
        <taxon>Phialemonium</taxon>
    </lineage>
</organism>
<keyword evidence="2" id="KW-1185">Reference proteome</keyword>
<evidence type="ECO:0000313" key="1">
    <source>
        <dbReference type="EMBL" id="KAK1769640.1"/>
    </source>
</evidence>
<comment type="caution">
    <text evidence="1">The sequence shown here is derived from an EMBL/GenBank/DDBJ whole genome shotgun (WGS) entry which is preliminary data.</text>
</comment>
<sequence>MFRLFAHVSLTRDPGATRDEVWANLAPDPEIAELEERRAELKQGQYRIDGQENEAGIRELAATIRSKRSQGEKEIVKE</sequence>
<reference evidence="1" key="1">
    <citation type="submission" date="2023-06" db="EMBL/GenBank/DDBJ databases">
        <title>Genome-scale phylogeny and comparative genomics of the fungal order Sordariales.</title>
        <authorList>
            <consortium name="Lawrence Berkeley National Laboratory"/>
            <person name="Hensen N."/>
            <person name="Bonometti L."/>
            <person name="Westerberg I."/>
            <person name="Brannstrom I.O."/>
            <person name="Guillou S."/>
            <person name="Cros-Aarteil S."/>
            <person name="Calhoun S."/>
            <person name="Haridas S."/>
            <person name="Kuo A."/>
            <person name="Mondo S."/>
            <person name="Pangilinan J."/>
            <person name="Riley R."/>
            <person name="Labutti K."/>
            <person name="Andreopoulos B."/>
            <person name="Lipzen A."/>
            <person name="Chen C."/>
            <person name="Yanf M."/>
            <person name="Daum C."/>
            <person name="Ng V."/>
            <person name="Clum A."/>
            <person name="Steindorff A."/>
            <person name="Ohm R."/>
            <person name="Martin F."/>
            <person name="Silar P."/>
            <person name="Natvig D."/>
            <person name="Lalanne C."/>
            <person name="Gautier V."/>
            <person name="Ament-Velasquez S.L."/>
            <person name="Kruys A."/>
            <person name="Hutchinson M.I."/>
            <person name="Powell A.J."/>
            <person name="Barry K."/>
            <person name="Miller A.N."/>
            <person name="Grigoriev I.V."/>
            <person name="Debuchy R."/>
            <person name="Gladieux P."/>
            <person name="Thoren M.H."/>
            <person name="Johannesson H."/>
        </authorList>
    </citation>
    <scope>NUCLEOTIDE SEQUENCE</scope>
    <source>
        <strain evidence="1">8032-3</strain>
    </source>
</reference>
<proteinExistence type="predicted"/>
<accession>A0AAJ0C3T8</accession>
<dbReference type="GeneID" id="85310495"/>
<name>A0AAJ0C3T8_9PEZI</name>
<dbReference type="EMBL" id="MU839002">
    <property type="protein sequence ID" value="KAK1769640.1"/>
    <property type="molecule type" value="Genomic_DNA"/>
</dbReference>
<protein>
    <submittedName>
        <fullName evidence="1">Uncharacterized protein</fullName>
    </submittedName>
</protein>
<dbReference type="InterPro" id="IPR029016">
    <property type="entry name" value="GAF-like_dom_sf"/>
</dbReference>
<gene>
    <name evidence="1" type="ORF">QBC33DRAFT_531460</name>
</gene>
<evidence type="ECO:0000313" key="2">
    <source>
        <dbReference type="Proteomes" id="UP001244011"/>
    </source>
</evidence>
<dbReference type="Proteomes" id="UP001244011">
    <property type="component" value="Unassembled WGS sequence"/>
</dbReference>
<dbReference type="Gene3D" id="3.30.450.40">
    <property type="match status" value="1"/>
</dbReference>
<dbReference type="RefSeq" id="XP_060285853.1">
    <property type="nucleotide sequence ID" value="XM_060427308.1"/>
</dbReference>